<accession>A0ABD5PXU5</accession>
<dbReference type="EMBL" id="JBHSHT010000001">
    <property type="protein sequence ID" value="MFC4823075.1"/>
    <property type="molecule type" value="Genomic_DNA"/>
</dbReference>
<dbReference type="RefSeq" id="WP_254267427.1">
    <property type="nucleotide sequence ID" value="NZ_CP100400.1"/>
</dbReference>
<dbReference type="InterPro" id="IPR043828">
    <property type="entry name" value="DUF5805"/>
</dbReference>
<sequence length="138" mass="15554">MTGDENVDTTRKAVKTFVPAYQKEEWKRHADELDMSQSEFVRTMVQAGRRDFDIEATESDSGPASDADEAGDGEELADHVLSVLSTSEYLSWGELVDELTNNIEDRLEESLQRLQSENRIQYSGRRDGYTLVTGNDGE</sequence>
<feature type="compositionally biased region" description="Acidic residues" evidence="1">
    <location>
        <begin position="66"/>
        <end position="75"/>
    </location>
</feature>
<proteinExistence type="predicted"/>
<protein>
    <submittedName>
        <fullName evidence="2">DUF5805 domain-containing protein</fullName>
    </submittedName>
</protein>
<evidence type="ECO:0000313" key="2">
    <source>
        <dbReference type="EMBL" id="MFC4823075.1"/>
    </source>
</evidence>
<name>A0ABD5PXU5_9EURY</name>
<evidence type="ECO:0000256" key="1">
    <source>
        <dbReference type="SAM" id="MobiDB-lite"/>
    </source>
</evidence>
<evidence type="ECO:0000313" key="3">
    <source>
        <dbReference type="Proteomes" id="UP001595945"/>
    </source>
</evidence>
<organism evidence="2 3">
    <name type="scientific">Halorussus aquaticus</name>
    <dbReference type="NCBI Taxonomy" id="2953748"/>
    <lineage>
        <taxon>Archaea</taxon>
        <taxon>Methanobacteriati</taxon>
        <taxon>Methanobacteriota</taxon>
        <taxon>Stenosarchaea group</taxon>
        <taxon>Halobacteria</taxon>
        <taxon>Halobacteriales</taxon>
        <taxon>Haladaptataceae</taxon>
        <taxon>Halorussus</taxon>
    </lineage>
</organism>
<gene>
    <name evidence="2" type="ORF">ACFO9K_02245</name>
</gene>
<dbReference type="Pfam" id="PF19121">
    <property type="entry name" value="DUF5805"/>
    <property type="match status" value="1"/>
</dbReference>
<dbReference type="Proteomes" id="UP001595945">
    <property type="component" value="Unassembled WGS sequence"/>
</dbReference>
<dbReference type="AlphaFoldDB" id="A0ABD5PXU5"/>
<comment type="caution">
    <text evidence="2">The sequence shown here is derived from an EMBL/GenBank/DDBJ whole genome shotgun (WGS) entry which is preliminary data.</text>
</comment>
<reference evidence="2 3" key="1">
    <citation type="journal article" date="2019" name="Int. J. Syst. Evol. Microbiol.">
        <title>The Global Catalogue of Microorganisms (GCM) 10K type strain sequencing project: providing services to taxonomists for standard genome sequencing and annotation.</title>
        <authorList>
            <consortium name="The Broad Institute Genomics Platform"/>
            <consortium name="The Broad Institute Genome Sequencing Center for Infectious Disease"/>
            <person name="Wu L."/>
            <person name="Ma J."/>
        </authorList>
    </citation>
    <scope>NUCLEOTIDE SEQUENCE [LARGE SCALE GENOMIC DNA]</scope>
    <source>
        <strain evidence="2 3">XZYJ18</strain>
    </source>
</reference>
<feature type="region of interest" description="Disordered" evidence="1">
    <location>
        <begin position="51"/>
        <end position="76"/>
    </location>
</feature>
<keyword evidence="3" id="KW-1185">Reference proteome</keyword>
<dbReference type="GeneID" id="73045880"/>